<reference evidence="9 10" key="1">
    <citation type="journal article" date="2016" name="Nat. Commun.">
        <title>Ectomycorrhizal ecology is imprinted in the genome of the dominant symbiotic fungus Cenococcum geophilum.</title>
        <authorList>
            <consortium name="DOE Joint Genome Institute"/>
            <person name="Peter M."/>
            <person name="Kohler A."/>
            <person name="Ohm R.A."/>
            <person name="Kuo A."/>
            <person name="Krutzmann J."/>
            <person name="Morin E."/>
            <person name="Arend M."/>
            <person name="Barry K.W."/>
            <person name="Binder M."/>
            <person name="Choi C."/>
            <person name="Clum A."/>
            <person name="Copeland A."/>
            <person name="Grisel N."/>
            <person name="Haridas S."/>
            <person name="Kipfer T."/>
            <person name="LaButti K."/>
            <person name="Lindquist E."/>
            <person name="Lipzen A."/>
            <person name="Maire R."/>
            <person name="Meier B."/>
            <person name="Mihaltcheva S."/>
            <person name="Molinier V."/>
            <person name="Murat C."/>
            <person name="Poggeler S."/>
            <person name="Quandt C.A."/>
            <person name="Sperisen C."/>
            <person name="Tritt A."/>
            <person name="Tisserant E."/>
            <person name="Crous P.W."/>
            <person name="Henrissat B."/>
            <person name="Nehls U."/>
            <person name="Egli S."/>
            <person name="Spatafora J.W."/>
            <person name="Grigoriev I.V."/>
            <person name="Martin F.M."/>
        </authorList>
    </citation>
    <scope>NUCLEOTIDE SEQUENCE [LARGE SCALE GENOMIC DNA]</scope>
    <source>
        <strain evidence="9 10">CBS 207.34</strain>
    </source>
</reference>
<evidence type="ECO:0000256" key="2">
    <source>
        <dbReference type="ARBA" id="ARBA00022741"/>
    </source>
</evidence>
<evidence type="ECO:0000256" key="4">
    <source>
        <dbReference type="ARBA" id="ARBA00022840"/>
    </source>
</evidence>
<sequence length="644" mass="71172">MTSFFRSPDDNTSSSGDQSGSEEGETHDAFIKESEGLYKVKTANPNKAEGDISRTTPAPITSDLNRHKDLLIHALLEDKCLRDAEEQLSKSKDDPEVQLLANAKYRSIAQQFAEHLNIDSSFEAAEMRPKRVAVQKVLKVLSQKHTIDNGANVLDGSLHLMPSVVSSNTLLNNFGNLLASPGVSRPSTPGPHVDTVFGALPTALQSLMENHPALHTTRYARDFDELGLIGKGGYGKVFRAVHKVDGFQYAVKRIALSPARMKRIQERGKEELDCLLEEVRTLARLDHRNIVRYHHAWLEYSPGATSMLSNLVPDRKLLGAPPTGSQNTSSKYTLYSTDDYQIPTPGGGINEDINTNIVFEHSGRGLDPDSGSTDEDNSISDDIFLRPASNKARRQSHATVSSSRSKKSILQSIGDDDDDDDDEVETIPRDSHAFSSHSASFYNETIISQSDVHIPAQTPSAFEPIMTLNIQMSLHPITLAEYLSSEVVRGPPRSVKSSCDREQIAKLRHCFHPKISLQILQKILKGVQYLHAQEVVHRDLKPANVFLSIYRSPFRPSGCVDISTCKECGCHQQESMYVNPRIGDFGLVTTLAQSDALPPQVTSRVVGTEFYRPPVSSGISSEKLDVFAMGVIAFELLHRFDTTR</sequence>
<proteinExistence type="inferred from homology"/>
<dbReference type="GO" id="GO:0005737">
    <property type="term" value="C:cytoplasm"/>
    <property type="evidence" value="ECO:0007669"/>
    <property type="project" value="TreeGrafter"/>
</dbReference>
<evidence type="ECO:0000256" key="7">
    <source>
        <dbReference type="SAM" id="MobiDB-lite"/>
    </source>
</evidence>
<dbReference type="AlphaFoldDB" id="A0A8E2F9C9"/>
<keyword evidence="1" id="KW-0808">Transferase</keyword>
<dbReference type="SMART" id="SM00220">
    <property type="entry name" value="S_TKc"/>
    <property type="match status" value="1"/>
</dbReference>
<dbReference type="InterPro" id="IPR000719">
    <property type="entry name" value="Prot_kinase_dom"/>
</dbReference>
<feature type="binding site" evidence="6">
    <location>
        <position position="252"/>
    </location>
    <ligand>
        <name>ATP</name>
        <dbReference type="ChEBI" id="CHEBI:30616"/>
    </ligand>
</feature>
<keyword evidence="4 6" id="KW-0067">ATP-binding</keyword>
<protein>
    <submittedName>
        <fullName evidence="9">Kinase-like protein</fullName>
    </submittedName>
</protein>
<feature type="compositionally biased region" description="Acidic residues" evidence="7">
    <location>
        <begin position="414"/>
        <end position="425"/>
    </location>
</feature>
<dbReference type="PANTHER" id="PTHR11042">
    <property type="entry name" value="EUKARYOTIC TRANSLATION INITIATION FACTOR 2-ALPHA KINASE EIF2-ALPHA KINASE -RELATED"/>
    <property type="match status" value="1"/>
</dbReference>
<dbReference type="InterPro" id="IPR008271">
    <property type="entry name" value="Ser/Thr_kinase_AS"/>
</dbReference>
<dbReference type="PROSITE" id="PS50011">
    <property type="entry name" value="PROTEIN_KINASE_DOM"/>
    <property type="match status" value="1"/>
</dbReference>
<comment type="similarity">
    <text evidence="5">Belongs to the protein kinase superfamily. Ser/Thr protein kinase family. GCN2 subfamily.</text>
</comment>
<keyword evidence="10" id="KW-1185">Reference proteome</keyword>
<organism evidence="9 10">
    <name type="scientific">Glonium stellatum</name>
    <dbReference type="NCBI Taxonomy" id="574774"/>
    <lineage>
        <taxon>Eukaryota</taxon>
        <taxon>Fungi</taxon>
        <taxon>Dikarya</taxon>
        <taxon>Ascomycota</taxon>
        <taxon>Pezizomycotina</taxon>
        <taxon>Dothideomycetes</taxon>
        <taxon>Pleosporomycetidae</taxon>
        <taxon>Gloniales</taxon>
        <taxon>Gloniaceae</taxon>
        <taxon>Glonium</taxon>
    </lineage>
</organism>
<dbReference type="InterPro" id="IPR011009">
    <property type="entry name" value="Kinase-like_dom_sf"/>
</dbReference>
<dbReference type="PANTHER" id="PTHR11042:SF187">
    <property type="entry name" value="EUKARYOTIC TRANSLATION INITIATION FACTOR 2-ALPHA KINASE 2"/>
    <property type="match status" value="1"/>
</dbReference>
<dbReference type="InterPro" id="IPR017441">
    <property type="entry name" value="Protein_kinase_ATP_BS"/>
</dbReference>
<evidence type="ECO:0000259" key="8">
    <source>
        <dbReference type="PROSITE" id="PS50011"/>
    </source>
</evidence>
<evidence type="ECO:0000256" key="6">
    <source>
        <dbReference type="PROSITE-ProRule" id="PRU10141"/>
    </source>
</evidence>
<evidence type="ECO:0000256" key="3">
    <source>
        <dbReference type="ARBA" id="ARBA00022777"/>
    </source>
</evidence>
<dbReference type="EMBL" id="KV748839">
    <property type="protein sequence ID" value="OCL12728.1"/>
    <property type="molecule type" value="Genomic_DNA"/>
</dbReference>
<dbReference type="Proteomes" id="UP000250140">
    <property type="component" value="Unassembled WGS sequence"/>
</dbReference>
<dbReference type="Gene3D" id="3.30.200.20">
    <property type="entry name" value="Phosphorylase Kinase, domain 1"/>
    <property type="match status" value="1"/>
</dbReference>
<evidence type="ECO:0000313" key="10">
    <source>
        <dbReference type="Proteomes" id="UP000250140"/>
    </source>
</evidence>
<gene>
    <name evidence="9" type="ORF">AOQ84DRAFT_360384</name>
</gene>
<dbReference type="PROSITE" id="PS00108">
    <property type="entry name" value="PROTEIN_KINASE_ST"/>
    <property type="match status" value="1"/>
</dbReference>
<keyword evidence="2 6" id="KW-0547">Nucleotide-binding</keyword>
<feature type="domain" description="Protein kinase" evidence="8">
    <location>
        <begin position="223"/>
        <end position="644"/>
    </location>
</feature>
<keyword evidence="3 9" id="KW-0418">Kinase</keyword>
<dbReference type="Pfam" id="PF00069">
    <property type="entry name" value="Pkinase"/>
    <property type="match status" value="2"/>
</dbReference>
<dbReference type="OrthoDB" id="1405469at2759"/>
<feature type="region of interest" description="Disordered" evidence="7">
    <location>
        <begin position="1"/>
        <end position="60"/>
    </location>
</feature>
<dbReference type="GO" id="GO:0005634">
    <property type="term" value="C:nucleus"/>
    <property type="evidence" value="ECO:0007669"/>
    <property type="project" value="TreeGrafter"/>
</dbReference>
<evidence type="ECO:0000256" key="5">
    <source>
        <dbReference type="ARBA" id="ARBA00037982"/>
    </source>
</evidence>
<dbReference type="GO" id="GO:0005524">
    <property type="term" value="F:ATP binding"/>
    <property type="evidence" value="ECO:0007669"/>
    <property type="project" value="UniProtKB-UniRule"/>
</dbReference>
<evidence type="ECO:0000313" key="9">
    <source>
        <dbReference type="EMBL" id="OCL12728.1"/>
    </source>
</evidence>
<dbReference type="PROSITE" id="PS00107">
    <property type="entry name" value="PROTEIN_KINASE_ATP"/>
    <property type="match status" value="1"/>
</dbReference>
<evidence type="ECO:0000256" key="1">
    <source>
        <dbReference type="ARBA" id="ARBA00022679"/>
    </source>
</evidence>
<dbReference type="GO" id="GO:0004694">
    <property type="term" value="F:eukaryotic translation initiation factor 2alpha kinase activity"/>
    <property type="evidence" value="ECO:0007669"/>
    <property type="project" value="TreeGrafter"/>
</dbReference>
<accession>A0A8E2F9C9</accession>
<name>A0A8E2F9C9_9PEZI</name>
<dbReference type="InterPro" id="IPR050339">
    <property type="entry name" value="CC_SR_Kinase"/>
</dbReference>
<feature type="region of interest" description="Disordered" evidence="7">
    <location>
        <begin position="360"/>
        <end position="430"/>
    </location>
</feature>
<feature type="compositionally biased region" description="Low complexity" evidence="7">
    <location>
        <begin position="397"/>
        <end position="412"/>
    </location>
</feature>
<feature type="compositionally biased region" description="Basic and acidic residues" evidence="7">
    <location>
        <begin position="24"/>
        <end position="38"/>
    </location>
</feature>
<dbReference type="SUPFAM" id="SSF56112">
    <property type="entry name" value="Protein kinase-like (PK-like)"/>
    <property type="match status" value="1"/>
</dbReference>
<dbReference type="Gene3D" id="1.10.510.10">
    <property type="entry name" value="Transferase(Phosphotransferase) domain 1"/>
    <property type="match status" value="1"/>
</dbReference>